<dbReference type="Pfam" id="PF11697">
    <property type="entry name" value="DUF3293"/>
    <property type="match status" value="1"/>
</dbReference>
<dbReference type="EMBL" id="VOHK01000001">
    <property type="protein sequence ID" value="TWT23585.1"/>
    <property type="molecule type" value="Genomic_DNA"/>
</dbReference>
<dbReference type="AlphaFoldDB" id="A0A5C5UDN6"/>
<sequence length="161" mass="17930">MPTPAPPLGDARVAELLLAFLSAEYRWQHDGSWHDIIIGLPTPGLELAYPDATSFGALSAWNPLSIQRGPEENRRADDALHAALAAGGYPFRPAFASARNRTWREPSWLVMGMGSEGFDGLSRRFGQLGTLWWRPGEPVRLRMDARKPEGVSDDDYVDWLK</sequence>
<dbReference type="RefSeq" id="WP_146384843.1">
    <property type="nucleotide sequence ID" value="NZ_VOHK01000001.1"/>
</dbReference>
<dbReference type="OrthoDB" id="6024680at2"/>
<gene>
    <name evidence="1" type="ORF">FQY83_02830</name>
</gene>
<protein>
    <submittedName>
        <fullName evidence="1">DUF3293 domain-containing protein</fullName>
    </submittedName>
</protein>
<keyword evidence="2" id="KW-1185">Reference proteome</keyword>
<dbReference type="Proteomes" id="UP000319980">
    <property type="component" value="Unassembled WGS sequence"/>
</dbReference>
<comment type="caution">
    <text evidence="1">The sequence shown here is derived from an EMBL/GenBank/DDBJ whole genome shotgun (WGS) entry which is preliminary data.</text>
</comment>
<accession>A0A5C5UDN6</accession>
<organism evidence="1 2">
    <name type="scientific">Luteimonas marina</name>
    <dbReference type="NCBI Taxonomy" id="488485"/>
    <lineage>
        <taxon>Bacteria</taxon>
        <taxon>Pseudomonadati</taxon>
        <taxon>Pseudomonadota</taxon>
        <taxon>Gammaproteobacteria</taxon>
        <taxon>Lysobacterales</taxon>
        <taxon>Lysobacteraceae</taxon>
        <taxon>Luteimonas</taxon>
    </lineage>
</organism>
<evidence type="ECO:0000313" key="1">
    <source>
        <dbReference type="EMBL" id="TWT23585.1"/>
    </source>
</evidence>
<reference evidence="1 2" key="1">
    <citation type="journal article" date="2008" name="Int. J. Syst. Evol. Microbiol.">
        <title>Luteimonas marina sp. nov., isolated from seawater.</title>
        <authorList>
            <person name="Baik K.S."/>
            <person name="Park S.C."/>
            <person name="Kim M.S."/>
            <person name="Kim E.M."/>
            <person name="Park C."/>
            <person name="Chun J."/>
            <person name="Seong C.N."/>
        </authorList>
    </citation>
    <scope>NUCLEOTIDE SEQUENCE [LARGE SCALE GENOMIC DNA]</scope>
    <source>
        <strain evidence="1 2">FR1330</strain>
    </source>
</reference>
<proteinExistence type="predicted"/>
<dbReference type="InterPro" id="IPR021710">
    <property type="entry name" value="DUF3293"/>
</dbReference>
<evidence type="ECO:0000313" key="2">
    <source>
        <dbReference type="Proteomes" id="UP000319980"/>
    </source>
</evidence>
<name>A0A5C5UDN6_9GAMM</name>